<name>A0A2I2G4U6_9EURO</name>
<keyword evidence="2" id="KW-1133">Transmembrane helix</keyword>
<dbReference type="EMBL" id="MSFO01000005">
    <property type="protein sequence ID" value="PLB47901.1"/>
    <property type="molecule type" value="Genomic_DNA"/>
</dbReference>
<evidence type="ECO:0000256" key="1">
    <source>
        <dbReference type="SAM" id="MobiDB-lite"/>
    </source>
</evidence>
<comment type="caution">
    <text evidence="3">The sequence shown here is derived from an EMBL/GenBank/DDBJ whole genome shotgun (WGS) entry which is preliminary data.</text>
</comment>
<dbReference type="RefSeq" id="XP_024703203.1">
    <property type="nucleotide sequence ID" value="XM_024842756.1"/>
</dbReference>
<gene>
    <name evidence="3" type="ORF">P170DRAFT_199894</name>
</gene>
<feature type="transmembrane region" description="Helical" evidence="2">
    <location>
        <begin position="184"/>
        <end position="203"/>
    </location>
</feature>
<feature type="region of interest" description="Disordered" evidence="1">
    <location>
        <begin position="1"/>
        <end position="88"/>
    </location>
</feature>
<keyword evidence="2" id="KW-0812">Transmembrane</keyword>
<dbReference type="AlphaFoldDB" id="A0A2I2G4U6"/>
<reference evidence="3 4" key="1">
    <citation type="submission" date="2016-12" db="EMBL/GenBank/DDBJ databases">
        <title>The genomes of Aspergillus section Nigri reveals drivers in fungal speciation.</title>
        <authorList>
            <consortium name="DOE Joint Genome Institute"/>
            <person name="Vesth T.C."/>
            <person name="Nybo J."/>
            <person name="Theobald S."/>
            <person name="Brandl J."/>
            <person name="Frisvad J.C."/>
            <person name="Nielsen K.F."/>
            <person name="Lyhne E.K."/>
            <person name="Kogle M.E."/>
            <person name="Kuo A."/>
            <person name="Riley R."/>
            <person name="Clum A."/>
            <person name="Nolan M."/>
            <person name="Lipzen A."/>
            <person name="Salamov A."/>
            <person name="Henrissat B."/>
            <person name="Wiebenga A."/>
            <person name="De Vries R.P."/>
            <person name="Grigoriev I.V."/>
            <person name="Mortensen U.H."/>
            <person name="Andersen M.R."/>
            <person name="Baker S.E."/>
        </authorList>
    </citation>
    <scope>NUCLEOTIDE SEQUENCE [LARGE SCALE GENOMIC DNA]</scope>
    <source>
        <strain evidence="3 4">IBT 23096</strain>
    </source>
</reference>
<feature type="compositionally biased region" description="Basic and acidic residues" evidence="1">
    <location>
        <begin position="13"/>
        <end position="45"/>
    </location>
</feature>
<sequence length="210" mass="23681">MARPSSRPVTAASDHHGIRDTLGKRPGQDQGKMERTRDGDAEGRGKKLPQPAGYGVRPRRTGLLRFSARKNEPETSSQQAGVIEEKSSPRHSWGVKQKIFSAIRPDKWQRCPRRGKEGPAFPRNHPTTVSFLQAVVLRLLFVEFWTDFSAVLTPPESMRPNPMLIIYRPDLSSRGNTTLSTTSSVVLSFFSFFFSILFFSLYFPQSPDPM</sequence>
<organism evidence="3 4">
    <name type="scientific">Aspergillus steynii IBT 23096</name>
    <dbReference type="NCBI Taxonomy" id="1392250"/>
    <lineage>
        <taxon>Eukaryota</taxon>
        <taxon>Fungi</taxon>
        <taxon>Dikarya</taxon>
        <taxon>Ascomycota</taxon>
        <taxon>Pezizomycotina</taxon>
        <taxon>Eurotiomycetes</taxon>
        <taxon>Eurotiomycetidae</taxon>
        <taxon>Eurotiales</taxon>
        <taxon>Aspergillaceae</taxon>
        <taxon>Aspergillus</taxon>
        <taxon>Aspergillus subgen. Circumdati</taxon>
    </lineage>
</organism>
<accession>A0A2I2G4U6</accession>
<evidence type="ECO:0000313" key="3">
    <source>
        <dbReference type="EMBL" id="PLB47901.1"/>
    </source>
</evidence>
<keyword evidence="2" id="KW-0472">Membrane</keyword>
<evidence type="ECO:0000313" key="4">
    <source>
        <dbReference type="Proteomes" id="UP000234275"/>
    </source>
</evidence>
<dbReference type="Proteomes" id="UP000234275">
    <property type="component" value="Unassembled WGS sequence"/>
</dbReference>
<proteinExistence type="predicted"/>
<dbReference type="GeneID" id="36550454"/>
<evidence type="ECO:0000256" key="2">
    <source>
        <dbReference type="SAM" id="Phobius"/>
    </source>
</evidence>
<protein>
    <recommendedName>
        <fullName evidence="5">Transmembrane protein</fullName>
    </recommendedName>
</protein>
<evidence type="ECO:0008006" key="5">
    <source>
        <dbReference type="Google" id="ProtNLM"/>
    </source>
</evidence>
<dbReference type="VEuPathDB" id="FungiDB:P170DRAFT_199894"/>
<keyword evidence="4" id="KW-1185">Reference proteome</keyword>